<evidence type="ECO:0000313" key="3">
    <source>
        <dbReference type="Proteomes" id="UP001163105"/>
    </source>
</evidence>
<protein>
    <submittedName>
        <fullName evidence="2">ABC-type Fe3+ transport system</fullName>
    </submittedName>
</protein>
<dbReference type="AlphaFoldDB" id="A0AB34G5W5"/>
<dbReference type="Proteomes" id="UP001163105">
    <property type="component" value="Unassembled WGS sequence"/>
</dbReference>
<gene>
    <name evidence="2" type="ORF">O9K51_01757</name>
</gene>
<reference evidence="2" key="1">
    <citation type="submission" date="2023-01" db="EMBL/GenBank/DDBJ databases">
        <title>The growth and conidiation of Purpureocillium lavendulum are regulated by nitrogen source and histone H3K14 acetylation.</title>
        <authorList>
            <person name="Tang P."/>
            <person name="Han J."/>
            <person name="Zhang C."/>
            <person name="Tang P."/>
            <person name="Qi F."/>
            <person name="Zhang K."/>
            <person name="Liang L."/>
        </authorList>
    </citation>
    <scope>NUCLEOTIDE SEQUENCE</scope>
    <source>
        <strain evidence="2">YMF1.00683</strain>
    </source>
</reference>
<feature type="chain" id="PRO_5044311234" evidence="1">
    <location>
        <begin position="20"/>
        <end position="247"/>
    </location>
</feature>
<comment type="caution">
    <text evidence="2">The sequence shown here is derived from an EMBL/GenBank/DDBJ whole genome shotgun (WGS) entry which is preliminary data.</text>
</comment>
<keyword evidence="3" id="KW-1185">Reference proteome</keyword>
<sequence>MKALVNILVLASAAAHVWAQAASQYNITVVNLSGFQSGFSVALQPPDVSGASGEVYTTVWQSFLLAANGRASALTTTDWYAWAGETSEYPAPGVRITGGVSLLAQLGGAGANGSTFEMGLADETPTLTEVSSQATGRAYEIITGGDLPNPNEKYLLGLGKSSEVAIGLPAAVMFAQNMESVMIAPAMRFFVDAFEYPVGEILDLTAGYANAANVDFTRGDGQGKNVAVVTYTQTGTWLVKYQLNLEE</sequence>
<keyword evidence="1" id="KW-0732">Signal</keyword>
<evidence type="ECO:0000313" key="2">
    <source>
        <dbReference type="EMBL" id="KAJ6446982.1"/>
    </source>
</evidence>
<name>A0AB34G5W5_9HYPO</name>
<accession>A0AB34G5W5</accession>
<dbReference type="EMBL" id="JAQHRD010000001">
    <property type="protein sequence ID" value="KAJ6446982.1"/>
    <property type="molecule type" value="Genomic_DNA"/>
</dbReference>
<evidence type="ECO:0000256" key="1">
    <source>
        <dbReference type="SAM" id="SignalP"/>
    </source>
</evidence>
<feature type="signal peptide" evidence="1">
    <location>
        <begin position="1"/>
        <end position="19"/>
    </location>
</feature>
<organism evidence="2 3">
    <name type="scientific">Purpureocillium lavendulum</name>
    <dbReference type="NCBI Taxonomy" id="1247861"/>
    <lineage>
        <taxon>Eukaryota</taxon>
        <taxon>Fungi</taxon>
        <taxon>Dikarya</taxon>
        <taxon>Ascomycota</taxon>
        <taxon>Pezizomycotina</taxon>
        <taxon>Sordariomycetes</taxon>
        <taxon>Hypocreomycetidae</taxon>
        <taxon>Hypocreales</taxon>
        <taxon>Ophiocordycipitaceae</taxon>
        <taxon>Purpureocillium</taxon>
    </lineage>
</organism>
<proteinExistence type="predicted"/>